<reference evidence="2" key="1">
    <citation type="journal article" date="2021" name="BMC Genomics">
        <title>Chromosome-level genome assembly and manually-curated proteome of model necrotroph Parastagonospora nodorum Sn15 reveals a genome-wide trove of candidate effector homologs, and redundancy of virulence-related functions within an accessory chromosome.</title>
        <authorList>
            <person name="Bertazzoni S."/>
            <person name="Jones D.A.B."/>
            <person name="Phan H.T."/>
            <person name="Tan K.-C."/>
            <person name="Hane J.K."/>
        </authorList>
    </citation>
    <scope>NUCLEOTIDE SEQUENCE [LARGE SCALE GENOMIC DNA]</scope>
    <source>
        <strain evidence="2">SN15 / ATCC MYA-4574 / FGSC 10173)</strain>
    </source>
</reference>
<evidence type="ECO:0000313" key="2">
    <source>
        <dbReference type="Proteomes" id="UP000663193"/>
    </source>
</evidence>
<protein>
    <submittedName>
        <fullName evidence="1">Uncharacterized protein</fullName>
    </submittedName>
</protein>
<keyword evidence="2" id="KW-1185">Reference proteome</keyword>
<evidence type="ECO:0000313" key="1">
    <source>
        <dbReference type="EMBL" id="QRD04693.1"/>
    </source>
</evidence>
<dbReference type="EMBL" id="CP069039">
    <property type="protein sequence ID" value="QRD04693.1"/>
    <property type="molecule type" value="Genomic_DNA"/>
</dbReference>
<gene>
    <name evidence="1" type="ORF">JI435_421570</name>
</gene>
<dbReference type="AlphaFoldDB" id="A0A7U2FGC9"/>
<sequence length="56" mass="6049">MNDAAPKQALHKSSSSSSIIQLRLIHRPLLIILALSPGAAITVPSHIHPRVQRLPP</sequence>
<accession>A0A7U2FGC9</accession>
<name>A0A7U2FGC9_PHANO</name>
<dbReference type="VEuPathDB" id="FungiDB:JI435_421570"/>
<proteinExistence type="predicted"/>
<organism evidence="1 2">
    <name type="scientific">Phaeosphaeria nodorum (strain SN15 / ATCC MYA-4574 / FGSC 10173)</name>
    <name type="common">Glume blotch fungus</name>
    <name type="synonym">Parastagonospora nodorum</name>
    <dbReference type="NCBI Taxonomy" id="321614"/>
    <lineage>
        <taxon>Eukaryota</taxon>
        <taxon>Fungi</taxon>
        <taxon>Dikarya</taxon>
        <taxon>Ascomycota</taxon>
        <taxon>Pezizomycotina</taxon>
        <taxon>Dothideomycetes</taxon>
        <taxon>Pleosporomycetidae</taxon>
        <taxon>Pleosporales</taxon>
        <taxon>Pleosporineae</taxon>
        <taxon>Phaeosphaeriaceae</taxon>
        <taxon>Parastagonospora</taxon>
    </lineage>
</organism>
<dbReference type="Proteomes" id="UP000663193">
    <property type="component" value="Chromosome 17"/>
</dbReference>